<reference evidence="3 4" key="1">
    <citation type="journal article" date="2013" name="Environ. Microbiol.">
        <title>Chloride and organic osmolytes: a hybrid strategy to cope with elevated salinities by the moderately halophilic, chloride-dependent bacterium Halobacillus halophilus.</title>
        <authorList>
            <person name="Saum S.H."/>
            <person name="Pfeiffer F."/>
            <person name="Palm P."/>
            <person name="Rampp M."/>
            <person name="Schuster S.C."/>
            <person name="Muller V."/>
            <person name="Oesterhelt D."/>
        </authorList>
    </citation>
    <scope>NUCLEOTIDE SEQUENCE [LARGE SCALE GENOMIC DNA]</scope>
    <source>
        <strain evidence="4">ATCC 35676 / DSM 2266 / JCM 20832 / KCTC 3685 / LMG 17431 / NBRC 102448 / NCIMB 2269</strain>
    </source>
</reference>
<dbReference type="PATRIC" id="fig|866895.3.peg.622"/>
<dbReference type="EMBL" id="HE717023">
    <property type="protein sequence ID" value="CCG43992.1"/>
    <property type="molecule type" value="Genomic_DNA"/>
</dbReference>
<accession>I0JIM4</accession>
<dbReference type="SUPFAM" id="SSF47413">
    <property type="entry name" value="lambda repressor-like DNA-binding domains"/>
    <property type="match status" value="1"/>
</dbReference>
<dbReference type="PANTHER" id="PTHR46558">
    <property type="entry name" value="TRACRIPTIONAL REGULATORY PROTEIN-RELATED-RELATED"/>
    <property type="match status" value="1"/>
</dbReference>
<proteinExistence type="predicted"/>
<gene>
    <name evidence="3" type="ordered locus">HBHAL_1625</name>
</gene>
<dbReference type="PROSITE" id="PS50943">
    <property type="entry name" value="HTH_CROC1"/>
    <property type="match status" value="1"/>
</dbReference>
<dbReference type="RefSeq" id="WP_014641899.1">
    <property type="nucleotide sequence ID" value="NC_017668.1"/>
</dbReference>
<evidence type="ECO:0000256" key="1">
    <source>
        <dbReference type="ARBA" id="ARBA00023125"/>
    </source>
</evidence>
<dbReference type="InterPro" id="IPR010982">
    <property type="entry name" value="Lambda_DNA-bd_dom_sf"/>
</dbReference>
<dbReference type="HOGENOM" id="CLU_066192_44_5_9"/>
<dbReference type="KEGG" id="hhd:HBHAL_1625"/>
<dbReference type="CDD" id="cd00093">
    <property type="entry name" value="HTH_XRE"/>
    <property type="match status" value="1"/>
</dbReference>
<dbReference type="eggNOG" id="COG1476">
    <property type="taxonomic scope" value="Bacteria"/>
</dbReference>
<dbReference type="STRING" id="866895.HBHAL_1625"/>
<protein>
    <submittedName>
        <fullName evidence="3">HTH domain protein</fullName>
    </submittedName>
</protein>
<dbReference type="GO" id="GO:0003677">
    <property type="term" value="F:DNA binding"/>
    <property type="evidence" value="ECO:0007669"/>
    <property type="project" value="UniProtKB-KW"/>
</dbReference>
<dbReference type="SMART" id="SM00530">
    <property type="entry name" value="HTH_XRE"/>
    <property type="match status" value="1"/>
</dbReference>
<dbReference type="PANTHER" id="PTHR46558:SF4">
    <property type="entry name" value="DNA-BIDING PHAGE PROTEIN"/>
    <property type="match status" value="1"/>
</dbReference>
<dbReference type="Gene3D" id="1.10.260.40">
    <property type="entry name" value="lambda repressor-like DNA-binding domains"/>
    <property type="match status" value="1"/>
</dbReference>
<keyword evidence="1" id="KW-0238">DNA-binding</keyword>
<evidence type="ECO:0000259" key="2">
    <source>
        <dbReference type="PROSITE" id="PS50943"/>
    </source>
</evidence>
<dbReference type="InterPro" id="IPR001387">
    <property type="entry name" value="Cro/C1-type_HTH"/>
</dbReference>
<name>I0JIM4_HALH3</name>
<organism evidence="3 4">
    <name type="scientific">Halobacillus halophilus (strain ATCC 35676 / DSM 2266 / JCM 20832 / KCTC 3685 / LMG 17431 / NBRC 102448 / NCIMB 2269)</name>
    <name type="common">Sporosarcina halophila</name>
    <dbReference type="NCBI Taxonomy" id="866895"/>
    <lineage>
        <taxon>Bacteria</taxon>
        <taxon>Bacillati</taxon>
        <taxon>Bacillota</taxon>
        <taxon>Bacilli</taxon>
        <taxon>Bacillales</taxon>
        <taxon>Bacillaceae</taxon>
        <taxon>Halobacillus</taxon>
    </lineage>
</organism>
<dbReference type="Pfam" id="PF01381">
    <property type="entry name" value="HTH_3"/>
    <property type="match status" value="1"/>
</dbReference>
<evidence type="ECO:0000313" key="4">
    <source>
        <dbReference type="Proteomes" id="UP000007397"/>
    </source>
</evidence>
<keyword evidence="4" id="KW-1185">Reference proteome</keyword>
<dbReference type="Proteomes" id="UP000007397">
    <property type="component" value="Chromosome"/>
</dbReference>
<evidence type="ECO:0000313" key="3">
    <source>
        <dbReference type="EMBL" id="CCG43992.1"/>
    </source>
</evidence>
<feature type="domain" description="HTH cro/C1-type" evidence="2">
    <location>
        <begin position="17"/>
        <end position="58"/>
    </location>
</feature>
<dbReference type="AlphaFoldDB" id="I0JIM4"/>
<sequence>MERKVLIKCRGKQSRPELAKKLGITPQMLGALERGDRTPSLALAKTIADYFGVTVDEIFFNQKRNDTCLKITESTKEVI</sequence>